<protein>
    <recommendedName>
        <fullName evidence="4">Tafazzin</fullName>
    </recommendedName>
</protein>
<dbReference type="Proteomes" id="UP000554235">
    <property type="component" value="Unassembled WGS sequence"/>
</dbReference>
<evidence type="ECO:0000313" key="3">
    <source>
        <dbReference type="Proteomes" id="UP000554235"/>
    </source>
</evidence>
<feature type="compositionally biased region" description="Low complexity" evidence="1">
    <location>
        <begin position="168"/>
        <end position="180"/>
    </location>
</feature>
<accession>A0A8H4L459</accession>
<organism evidence="2 3">
    <name type="scientific">Fusarium albosuccineum</name>
    <dbReference type="NCBI Taxonomy" id="1237068"/>
    <lineage>
        <taxon>Eukaryota</taxon>
        <taxon>Fungi</taxon>
        <taxon>Dikarya</taxon>
        <taxon>Ascomycota</taxon>
        <taxon>Pezizomycotina</taxon>
        <taxon>Sordariomycetes</taxon>
        <taxon>Hypocreomycetidae</taxon>
        <taxon>Hypocreales</taxon>
        <taxon>Nectriaceae</taxon>
        <taxon>Fusarium</taxon>
        <taxon>Fusarium decemcellulare species complex</taxon>
    </lineage>
</organism>
<evidence type="ECO:0000313" key="2">
    <source>
        <dbReference type="EMBL" id="KAF4462607.1"/>
    </source>
</evidence>
<proteinExistence type="predicted"/>
<feature type="region of interest" description="Disordered" evidence="1">
    <location>
        <begin position="267"/>
        <end position="305"/>
    </location>
</feature>
<evidence type="ECO:0000256" key="1">
    <source>
        <dbReference type="SAM" id="MobiDB-lite"/>
    </source>
</evidence>
<reference evidence="2 3" key="1">
    <citation type="submission" date="2020-01" db="EMBL/GenBank/DDBJ databases">
        <title>Identification and distribution of gene clusters putatively required for synthesis of sphingolipid metabolism inhibitors in phylogenetically diverse species of the filamentous fungus Fusarium.</title>
        <authorList>
            <person name="Kim H.-S."/>
            <person name="Busman M."/>
            <person name="Brown D.W."/>
            <person name="Divon H."/>
            <person name="Uhlig S."/>
            <person name="Proctor R.H."/>
        </authorList>
    </citation>
    <scope>NUCLEOTIDE SEQUENCE [LARGE SCALE GENOMIC DNA]</scope>
    <source>
        <strain evidence="2 3">NRRL 20459</strain>
    </source>
</reference>
<feature type="compositionally biased region" description="Low complexity" evidence="1">
    <location>
        <begin position="132"/>
        <end position="144"/>
    </location>
</feature>
<feature type="region of interest" description="Disordered" evidence="1">
    <location>
        <begin position="97"/>
        <end position="184"/>
    </location>
</feature>
<dbReference type="EMBL" id="JAADYS010001504">
    <property type="protein sequence ID" value="KAF4462607.1"/>
    <property type="molecule type" value="Genomic_DNA"/>
</dbReference>
<gene>
    <name evidence="2" type="ORF">FALBO_10579</name>
</gene>
<dbReference type="AlphaFoldDB" id="A0A8H4L459"/>
<evidence type="ECO:0008006" key="4">
    <source>
        <dbReference type="Google" id="ProtNLM"/>
    </source>
</evidence>
<keyword evidence="3" id="KW-1185">Reference proteome</keyword>
<sequence length="641" mass="69331">MTTEQRSSLAAARANGQCPVARAETCGCLSGVFGVGSLRGSVGSGVSAGAGGVRAPTGAGCRHSHGLHSGLSNSDIHGRRRIHDHDSSQSVITIAAIPPSTPLGSTPREKQAPGTNNLDVAPRFSPPHLVSRDPSLPSLPLGSPITREAGSLSPGMPKKRNHIKSFKPSSTASPAASSTSGQSDTRYFTTAWQPESHKLCSADKPSRSVNELLANLRRTSISPAAAAASSSQSALPATAPSVPPAIREILQIPDTPAPAPRRIARQRFDGHGRRLPAGPPPPRSWVARRSADAPGEASTLSSSRLSTKRLEDTCLPGTNLPARGSLIDIVLQKLAYDWSFQRVYNQHYLYYVPNHLKPALIRYVGIASEDGLSLNDLKIILLPPPDALGEDELDDVTASSLEVNYLDFSGSVCRSIRLKDISDLLFPTREEKPTSELQESWDTAETIPSPPRTLLPNLTHLSLALHPHHASSASWRQLISLSTKLTTLTHLSLAYWPEPCFTPRARLATVASPQGDRIPYGGTNLYSHSLDHDWSEALLVLRMLSKNLYALEFLDLTGCSSWFRALMSESGHDFVNWVDSWGKITELRLYSGWTPGADALPSEQNSYREAIEMAKGVEKHIRTMRAGKGRFIVVERDSIDT</sequence>
<name>A0A8H4L459_9HYPO</name>
<comment type="caution">
    <text evidence="2">The sequence shown here is derived from an EMBL/GenBank/DDBJ whole genome shotgun (WGS) entry which is preliminary data.</text>
</comment>
<dbReference type="OrthoDB" id="5278911at2759"/>